<dbReference type="InterPro" id="IPR036179">
    <property type="entry name" value="Ig-like_dom_sf"/>
</dbReference>
<dbReference type="InterPro" id="IPR013783">
    <property type="entry name" value="Ig-like_fold"/>
</dbReference>
<dbReference type="AlphaFoldDB" id="A0A7J6AXZ4"/>
<evidence type="ECO:0000256" key="7">
    <source>
        <dbReference type="SAM" id="MobiDB-lite"/>
    </source>
</evidence>
<sequence length="377" mass="43505">MFILICRYNRVFAYPGDDVTLSSHLSPETNAVSMEVRWFRGTECIYLYKNGQASVGKGYEGRASLFTPELKRGNVSLMLKSIAPMDTGTYNCQVLTGHNKVEKSIHLYMSGMEPLSPDRSPKLTEQGSVDMDKSVLILELKKLLQQRENELQDKTRELETTTEMLRTKSSLLLYTNVDLENMSKLANQKEERLKSMVSELETCKRQLERLGQKLQENNAQVEELRVVLQDKERELEEEKKHLGEEGLKNTAQDAADTEESVHLLELKNLLQNKDKELEDKTKQLESATGELTRMTKLLHDRETAVENLAQEREEHVKNMTGEMELCLRELETLGQKLQERNAQVEELRVILKDKERELEEEKKHQGEREHVITGEIT</sequence>
<dbReference type="GO" id="GO:0005102">
    <property type="term" value="F:signaling receptor binding"/>
    <property type="evidence" value="ECO:0007669"/>
    <property type="project" value="TreeGrafter"/>
</dbReference>
<keyword evidence="3" id="KW-0472">Membrane</keyword>
<dbReference type="FunFam" id="2.60.40.10:FF:000142">
    <property type="entry name" value="V-set domain-containing T-cell activation inhibitor 1"/>
    <property type="match status" value="1"/>
</dbReference>
<evidence type="ECO:0000256" key="4">
    <source>
        <dbReference type="ARBA" id="ARBA00023157"/>
    </source>
</evidence>
<dbReference type="EMBL" id="JAAGNN010000006">
    <property type="protein sequence ID" value="KAF4087535.1"/>
    <property type="molecule type" value="Genomic_DNA"/>
</dbReference>
<comment type="subcellular location">
    <subcellularLocation>
        <location evidence="1">Membrane</location>
    </subcellularLocation>
</comment>
<evidence type="ECO:0000313" key="10">
    <source>
        <dbReference type="Proteomes" id="UP000593565"/>
    </source>
</evidence>
<keyword evidence="2" id="KW-0732">Signal</keyword>
<dbReference type="SUPFAM" id="SSF48726">
    <property type="entry name" value="Immunoglobulin"/>
    <property type="match status" value="1"/>
</dbReference>
<dbReference type="InterPro" id="IPR013106">
    <property type="entry name" value="Ig_V-set"/>
</dbReference>
<comment type="caution">
    <text evidence="9">The sequence shown here is derived from an EMBL/GenBank/DDBJ whole genome shotgun (WGS) entry which is preliminary data.</text>
</comment>
<organism evidence="9 10">
    <name type="scientific">Ameiurus melas</name>
    <name type="common">Black bullhead</name>
    <name type="synonym">Silurus melas</name>
    <dbReference type="NCBI Taxonomy" id="219545"/>
    <lineage>
        <taxon>Eukaryota</taxon>
        <taxon>Metazoa</taxon>
        <taxon>Chordata</taxon>
        <taxon>Craniata</taxon>
        <taxon>Vertebrata</taxon>
        <taxon>Euteleostomi</taxon>
        <taxon>Actinopterygii</taxon>
        <taxon>Neopterygii</taxon>
        <taxon>Teleostei</taxon>
        <taxon>Ostariophysi</taxon>
        <taxon>Siluriformes</taxon>
        <taxon>Ictaluridae</taxon>
        <taxon>Ameiurus</taxon>
    </lineage>
</organism>
<name>A0A7J6AXZ4_AMEME</name>
<keyword evidence="5" id="KW-0325">Glycoprotein</keyword>
<dbReference type="GO" id="GO:0050863">
    <property type="term" value="P:regulation of T cell activation"/>
    <property type="evidence" value="ECO:0007669"/>
    <property type="project" value="UniProtKB-ARBA"/>
</dbReference>
<evidence type="ECO:0000256" key="2">
    <source>
        <dbReference type="ARBA" id="ARBA00022729"/>
    </source>
</evidence>
<keyword evidence="10" id="KW-1185">Reference proteome</keyword>
<keyword evidence="4" id="KW-1015">Disulfide bond</keyword>
<reference evidence="9 10" key="1">
    <citation type="submission" date="2020-02" db="EMBL/GenBank/DDBJ databases">
        <title>A chromosome-scale genome assembly of the black bullhead catfish (Ameiurus melas).</title>
        <authorList>
            <person name="Wen M."/>
            <person name="Zham M."/>
            <person name="Cabau C."/>
            <person name="Klopp C."/>
            <person name="Donnadieu C."/>
            <person name="Roques C."/>
            <person name="Bouchez O."/>
            <person name="Lampietro C."/>
            <person name="Jouanno E."/>
            <person name="Herpin A."/>
            <person name="Louis A."/>
            <person name="Berthelot C."/>
            <person name="Parey E."/>
            <person name="Roest-Crollius H."/>
            <person name="Braasch I."/>
            <person name="Postlethwait J."/>
            <person name="Robinson-Rechavi M."/>
            <person name="Echchiki A."/>
            <person name="Begum T."/>
            <person name="Montfort J."/>
            <person name="Schartl M."/>
            <person name="Bobe J."/>
            <person name="Guiguen Y."/>
        </authorList>
    </citation>
    <scope>NUCLEOTIDE SEQUENCE [LARGE SCALE GENOMIC DNA]</scope>
    <source>
        <strain evidence="9">M_S1</strain>
        <tissue evidence="9">Blood</tissue>
    </source>
</reference>
<dbReference type="Proteomes" id="UP000593565">
    <property type="component" value="Unassembled WGS sequence"/>
</dbReference>
<dbReference type="PANTHER" id="PTHR24100:SF130">
    <property type="entry name" value="BUTYROPHILIN-LIKE PROTEIN 9"/>
    <property type="match status" value="1"/>
</dbReference>
<protein>
    <recommendedName>
        <fullName evidence="8">Ig-like domain-containing protein</fullName>
    </recommendedName>
</protein>
<evidence type="ECO:0000256" key="3">
    <source>
        <dbReference type="ARBA" id="ARBA00023136"/>
    </source>
</evidence>
<feature type="domain" description="Ig-like" evidence="8">
    <location>
        <begin position="1"/>
        <end position="106"/>
    </location>
</feature>
<dbReference type="InterPro" id="IPR007110">
    <property type="entry name" value="Ig-like_dom"/>
</dbReference>
<evidence type="ECO:0000256" key="1">
    <source>
        <dbReference type="ARBA" id="ARBA00004370"/>
    </source>
</evidence>
<dbReference type="PROSITE" id="PS50835">
    <property type="entry name" value="IG_LIKE"/>
    <property type="match status" value="1"/>
</dbReference>
<dbReference type="GO" id="GO:0009897">
    <property type="term" value="C:external side of plasma membrane"/>
    <property type="evidence" value="ECO:0007669"/>
    <property type="project" value="TreeGrafter"/>
</dbReference>
<dbReference type="SMART" id="SM00409">
    <property type="entry name" value="IG"/>
    <property type="match status" value="1"/>
</dbReference>
<gene>
    <name evidence="9" type="ORF">AMELA_G00071930</name>
</gene>
<evidence type="ECO:0000256" key="6">
    <source>
        <dbReference type="ARBA" id="ARBA00023319"/>
    </source>
</evidence>
<dbReference type="InterPro" id="IPR003599">
    <property type="entry name" value="Ig_sub"/>
</dbReference>
<evidence type="ECO:0000313" key="9">
    <source>
        <dbReference type="EMBL" id="KAF4087535.1"/>
    </source>
</evidence>
<proteinExistence type="predicted"/>
<evidence type="ECO:0000259" key="8">
    <source>
        <dbReference type="PROSITE" id="PS50835"/>
    </source>
</evidence>
<dbReference type="PANTHER" id="PTHR24100">
    <property type="entry name" value="BUTYROPHILIN"/>
    <property type="match status" value="1"/>
</dbReference>
<dbReference type="GO" id="GO:0050852">
    <property type="term" value="P:T cell receptor signaling pathway"/>
    <property type="evidence" value="ECO:0007669"/>
    <property type="project" value="TreeGrafter"/>
</dbReference>
<keyword evidence="6" id="KW-0393">Immunoglobulin domain</keyword>
<dbReference type="GO" id="GO:1903037">
    <property type="term" value="P:regulation of leukocyte cell-cell adhesion"/>
    <property type="evidence" value="ECO:0007669"/>
    <property type="project" value="UniProtKB-ARBA"/>
</dbReference>
<accession>A0A7J6AXZ4</accession>
<dbReference type="GO" id="GO:0001817">
    <property type="term" value="P:regulation of cytokine production"/>
    <property type="evidence" value="ECO:0007669"/>
    <property type="project" value="TreeGrafter"/>
</dbReference>
<feature type="region of interest" description="Disordered" evidence="7">
    <location>
        <begin position="358"/>
        <end position="377"/>
    </location>
</feature>
<dbReference type="Pfam" id="PF07686">
    <property type="entry name" value="V-set"/>
    <property type="match status" value="1"/>
</dbReference>
<dbReference type="InterPro" id="IPR050504">
    <property type="entry name" value="IgSF_BTN/MOG"/>
</dbReference>
<dbReference type="Gene3D" id="2.60.40.10">
    <property type="entry name" value="Immunoglobulins"/>
    <property type="match status" value="1"/>
</dbReference>
<evidence type="ECO:0000256" key="5">
    <source>
        <dbReference type="ARBA" id="ARBA00023180"/>
    </source>
</evidence>